<name>A0A6G7XIF4_9MICO</name>
<evidence type="ECO:0000256" key="1">
    <source>
        <dbReference type="SAM" id="MobiDB-lite"/>
    </source>
</evidence>
<evidence type="ECO:0000313" key="3">
    <source>
        <dbReference type="Proteomes" id="UP000502677"/>
    </source>
</evidence>
<gene>
    <name evidence="2" type="ORF">G7068_13775</name>
</gene>
<reference evidence="2 3" key="1">
    <citation type="submission" date="2020-03" db="EMBL/GenBank/DDBJ databases">
        <title>Leucobacter sp. nov., isolated from beetles.</title>
        <authorList>
            <person name="Hyun D.-W."/>
            <person name="Bae J.-W."/>
        </authorList>
    </citation>
    <scope>NUCLEOTIDE SEQUENCE [LARGE SCALE GENOMIC DNA]</scope>
    <source>
        <strain evidence="2 3">HDW9C</strain>
    </source>
</reference>
<dbReference type="AlphaFoldDB" id="A0A6G7XIF4"/>
<accession>A0A6G7XIF4</accession>
<protein>
    <submittedName>
        <fullName evidence="2">Uncharacterized protein</fullName>
    </submittedName>
</protein>
<feature type="region of interest" description="Disordered" evidence="1">
    <location>
        <begin position="46"/>
        <end position="67"/>
    </location>
</feature>
<dbReference type="EMBL" id="CP049863">
    <property type="protein sequence ID" value="QIK64148.1"/>
    <property type="molecule type" value="Genomic_DNA"/>
</dbReference>
<keyword evidence="3" id="KW-1185">Reference proteome</keyword>
<dbReference type="KEGG" id="lvi:G7068_13775"/>
<evidence type="ECO:0000313" key="2">
    <source>
        <dbReference type="EMBL" id="QIK64148.1"/>
    </source>
</evidence>
<dbReference type="RefSeq" id="WP_166292487.1">
    <property type="nucleotide sequence ID" value="NZ_CP049863.1"/>
</dbReference>
<proteinExistence type="predicted"/>
<organism evidence="2 3">
    <name type="scientific">Leucobacter viscericola</name>
    <dbReference type="NCBI Taxonomy" id="2714935"/>
    <lineage>
        <taxon>Bacteria</taxon>
        <taxon>Bacillati</taxon>
        <taxon>Actinomycetota</taxon>
        <taxon>Actinomycetes</taxon>
        <taxon>Micrococcales</taxon>
        <taxon>Microbacteriaceae</taxon>
        <taxon>Leucobacter</taxon>
    </lineage>
</organism>
<sequence length="172" mass="18494">MVYAPPAPTKGINGQSYEFKLDIASIPTAPETEYVWLPAPDITGLQPNASPKTADGATYANRGQDDTSTVGESFTVAFDAKAVKNAEGKLAPYLSLIIAAAQAHLDGGDHSKKVIAARVYHEWIEELSWQFTVEASFQRKNTGNADIEFLSITLTSKGDRKVVPNPALTTTP</sequence>
<dbReference type="Proteomes" id="UP000502677">
    <property type="component" value="Chromosome"/>
</dbReference>